<proteinExistence type="predicted"/>
<name>A0AAE1RTX3_9SOLA</name>
<feature type="region of interest" description="Disordered" evidence="1">
    <location>
        <begin position="21"/>
        <end position="54"/>
    </location>
</feature>
<sequence>MAMGNERQVYGKEIWIAVGRQCQGSPRSGAHGRRGRRKSKQTEQKVKESDSIKKEKTISLLHRTSAAPNELVVAAQRVKTSAHRRLKLKFGCKDDFENNIRGANLVSNSLIATSSNKTKCFLCYNGLGSSKFG</sequence>
<evidence type="ECO:0000313" key="3">
    <source>
        <dbReference type="Proteomes" id="UP001291623"/>
    </source>
</evidence>
<evidence type="ECO:0000313" key="2">
    <source>
        <dbReference type="EMBL" id="KAK4357139.1"/>
    </source>
</evidence>
<reference evidence="2" key="1">
    <citation type="submission" date="2023-12" db="EMBL/GenBank/DDBJ databases">
        <title>Genome assembly of Anisodus tanguticus.</title>
        <authorList>
            <person name="Wang Y.-J."/>
        </authorList>
    </citation>
    <scope>NUCLEOTIDE SEQUENCE</scope>
    <source>
        <strain evidence="2">KB-2021</strain>
        <tissue evidence="2">Leaf</tissue>
    </source>
</reference>
<gene>
    <name evidence="2" type="ORF">RND71_022749</name>
</gene>
<comment type="caution">
    <text evidence="2">The sequence shown here is derived from an EMBL/GenBank/DDBJ whole genome shotgun (WGS) entry which is preliminary data.</text>
</comment>
<evidence type="ECO:0000256" key="1">
    <source>
        <dbReference type="SAM" id="MobiDB-lite"/>
    </source>
</evidence>
<feature type="compositionally biased region" description="Basic and acidic residues" evidence="1">
    <location>
        <begin position="40"/>
        <end position="54"/>
    </location>
</feature>
<protein>
    <submittedName>
        <fullName evidence="2">Uncharacterized protein</fullName>
    </submittedName>
</protein>
<dbReference type="EMBL" id="JAVYJV010000012">
    <property type="protein sequence ID" value="KAK4357139.1"/>
    <property type="molecule type" value="Genomic_DNA"/>
</dbReference>
<dbReference type="Proteomes" id="UP001291623">
    <property type="component" value="Unassembled WGS sequence"/>
</dbReference>
<accession>A0AAE1RTX3</accession>
<dbReference type="AlphaFoldDB" id="A0AAE1RTX3"/>
<organism evidence="2 3">
    <name type="scientific">Anisodus tanguticus</name>
    <dbReference type="NCBI Taxonomy" id="243964"/>
    <lineage>
        <taxon>Eukaryota</taxon>
        <taxon>Viridiplantae</taxon>
        <taxon>Streptophyta</taxon>
        <taxon>Embryophyta</taxon>
        <taxon>Tracheophyta</taxon>
        <taxon>Spermatophyta</taxon>
        <taxon>Magnoliopsida</taxon>
        <taxon>eudicotyledons</taxon>
        <taxon>Gunneridae</taxon>
        <taxon>Pentapetalae</taxon>
        <taxon>asterids</taxon>
        <taxon>lamiids</taxon>
        <taxon>Solanales</taxon>
        <taxon>Solanaceae</taxon>
        <taxon>Solanoideae</taxon>
        <taxon>Hyoscyameae</taxon>
        <taxon>Anisodus</taxon>
    </lineage>
</organism>
<feature type="compositionally biased region" description="Basic residues" evidence="1">
    <location>
        <begin position="30"/>
        <end position="39"/>
    </location>
</feature>
<keyword evidence="3" id="KW-1185">Reference proteome</keyword>